<evidence type="ECO:0000259" key="1">
    <source>
        <dbReference type="Pfam" id="PF19289"/>
    </source>
</evidence>
<gene>
    <name evidence="2" type="ORF">DSM104329_01652</name>
</gene>
<dbReference type="AlphaFoldDB" id="A0A9E7BZE5"/>
<dbReference type="SUPFAM" id="SSF111283">
    <property type="entry name" value="Putative modulator of DNA gyrase, PmbA/TldD"/>
    <property type="match status" value="1"/>
</dbReference>
<name>A0A9E7BZE5_9ACTN</name>
<dbReference type="RefSeq" id="WP_259314953.1">
    <property type="nucleotide sequence ID" value="NZ_CP087164.1"/>
</dbReference>
<dbReference type="Proteomes" id="UP001162834">
    <property type="component" value="Chromosome"/>
</dbReference>
<reference evidence="2" key="1">
    <citation type="journal article" date="2022" name="Int. J. Syst. Evol. Microbiol.">
        <title>Pseudomonas aegrilactucae sp. nov. and Pseudomonas morbosilactucae sp. nov., pathogens causing bacterial rot of lettuce in Japan.</title>
        <authorList>
            <person name="Sawada H."/>
            <person name="Fujikawa T."/>
            <person name="Satou M."/>
        </authorList>
    </citation>
    <scope>NUCLEOTIDE SEQUENCE</scope>
    <source>
        <strain evidence="2">0166_1</strain>
    </source>
</reference>
<dbReference type="PANTHER" id="PTHR43666:SF1">
    <property type="entry name" value="CONSERVED PROTEIN"/>
    <property type="match status" value="1"/>
</dbReference>
<dbReference type="Gene3D" id="3.30.2290.10">
    <property type="entry name" value="PmbA/TldD superfamily"/>
    <property type="match status" value="1"/>
</dbReference>
<dbReference type="PANTHER" id="PTHR43666">
    <property type="entry name" value="TLDD PROTEIN"/>
    <property type="match status" value="1"/>
</dbReference>
<evidence type="ECO:0000313" key="3">
    <source>
        <dbReference type="Proteomes" id="UP001162834"/>
    </source>
</evidence>
<sequence>MTGPPDPLDLAGRVLEAAGGGETQVTVVHERSLTNRFAGSVPTQATALDTVTVHVLSVVDGQTGGASCTALDDATLRATAGRARRAAEAAARSGPGIYPGLPEPAAGGGHDGFDAATAELDPAAAGAALAAAAGAAGEHGLDADGVWTAGDVRTAITSSRGLAVADRVTDAAMRVLCRDASGRAGFAAGAGTGLGHVDGAALAHRAAAKVVTGQAAGLEPGEYPVVLEHEAVGALLDMLGDLAFNGLAHAEGRGALVGRLGARVAARGIELSDAPRFPGTLPRAFDAEGVPKAPRPLIEDGVARAVVHDTRSAAIAGDGAASTGHALEPGGSAWGPGTRNLVLAGGGAASVDELAAPIERGIYITRLWYLNVVHERSALLTGVSREGTFLVEDGRIARPLRDVRFTDSVLRILAATEALTSAQRLVSEAEFYGTRFASGTVAPALRADGFRITGGA</sequence>
<dbReference type="GO" id="GO:0008237">
    <property type="term" value="F:metallopeptidase activity"/>
    <property type="evidence" value="ECO:0007669"/>
    <property type="project" value="InterPro"/>
</dbReference>
<dbReference type="KEGG" id="sbae:DSM104329_01652"/>
<organism evidence="2 3">
    <name type="scientific">Capillimicrobium parvum</name>
    <dbReference type="NCBI Taxonomy" id="2884022"/>
    <lineage>
        <taxon>Bacteria</taxon>
        <taxon>Bacillati</taxon>
        <taxon>Actinomycetota</taxon>
        <taxon>Thermoleophilia</taxon>
        <taxon>Solirubrobacterales</taxon>
        <taxon>Capillimicrobiaceae</taxon>
        <taxon>Capillimicrobium</taxon>
    </lineage>
</organism>
<protein>
    <recommendedName>
        <fullName evidence="1">Metalloprotease TldD/E C-terminal domain-containing protein</fullName>
    </recommendedName>
</protein>
<dbReference type="GO" id="GO:0006508">
    <property type="term" value="P:proteolysis"/>
    <property type="evidence" value="ECO:0007669"/>
    <property type="project" value="InterPro"/>
</dbReference>
<proteinExistence type="predicted"/>
<feature type="domain" description="Metalloprotease TldD/E C-terminal" evidence="1">
    <location>
        <begin position="220"/>
        <end position="454"/>
    </location>
</feature>
<dbReference type="InterPro" id="IPR035068">
    <property type="entry name" value="TldD/PmbA_N"/>
</dbReference>
<keyword evidence="3" id="KW-1185">Reference proteome</keyword>
<dbReference type="InterPro" id="IPR036059">
    <property type="entry name" value="TldD/PmbA_sf"/>
</dbReference>
<dbReference type="InterPro" id="IPR045569">
    <property type="entry name" value="Metalloprtase-TldD/E_C"/>
</dbReference>
<accession>A0A9E7BZE5</accession>
<evidence type="ECO:0000313" key="2">
    <source>
        <dbReference type="EMBL" id="UGS35265.1"/>
    </source>
</evidence>
<dbReference type="Pfam" id="PF19289">
    <property type="entry name" value="PmbA_TldD_3rd"/>
    <property type="match status" value="1"/>
</dbReference>
<dbReference type="EMBL" id="CP087164">
    <property type="protein sequence ID" value="UGS35265.1"/>
    <property type="molecule type" value="Genomic_DNA"/>
</dbReference>